<dbReference type="PANTHER" id="PTHR38438">
    <property type="entry name" value="RIBOFLAVIN TRANSPORTER RIBU"/>
    <property type="match status" value="1"/>
</dbReference>
<evidence type="ECO:0000256" key="3">
    <source>
        <dbReference type="ARBA" id="ARBA00022448"/>
    </source>
</evidence>
<keyword evidence="4 8" id="KW-1003">Cell membrane</keyword>
<evidence type="ECO:0000256" key="9">
    <source>
        <dbReference type="SAM" id="Phobius"/>
    </source>
</evidence>
<feature type="transmembrane region" description="Helical" evidence="9">
    <location>
        <begin position="12"/>
        <end position="33"/>
    </location>
</feature>
<sequence length="194" mass="21482">MGKQSQKLRAFVTIGMLSSISFILMLLNFPLLWFPAFLQIDFSDVPALLATIIMGPVAGITVELIKNVLDWIFSGAPTGVPVGHMANLATSILFILPTYYMYKKLKSTKALATGLVAGTIAMAVGMSILNYVAFLPMYTYLLGWGTFDMYETIVLGILPFNIVKGVLLTVIMLLLYRTMHTWIAKQRKSYMPAV</sequence>
<evidence type="ECO:0000256" key="6">
    <source>
        <dbReference type="ARBA" id="ARBA00022989"/>
    </source>
</evidence>
<reference evidence="10 11" key="1">
    <citation type="submission" date="2016-07" db="EMBL/GenBank/DDBJ databases">
        <title>Caryophanon latum genome sequencing.</title>
        <authorList>
            <person name="Verma A."/>
            <person name="Pal Y."/>
            <person name="Krishnamurthi S."/>
        </authorList>
    </citation>
    <scope>NUCLEOTIDE SEQUENCE [LARGE SCALE GENOMIC DNA]</scope>
    <source>
        <strain evidence="10 11">DSM 14151</strain>
    </source>
</reference>
<feature type="transmembrane region" description="Helical" evidence="9">
    <location>
        <begin position="45"/>
        <end position="65"/>
    </location>
</feature>
<evidence type="ECO:0000256" key="1">
    <source>
        <dbReference type="ARBA" id="ARBA00004651"/>
    </source>
</evidence>
<dbReference type="GO" id="GO:0005886">
    <property type="term" value="C:plasma membrane"/>
    <property type="evidence" value="ECO:0007669"/>
    <property type="project" value="UniProtKB-SubCell"/>
</dbReference>
<accession>A0A1C0YZ12</accession>
<evidence type="ECO:0000256" key="7">
    <source>
        <dbReference type="ARBA" id="ARBA00023136"/>
    </source>
</evidence>
<dbReference type="AlphaFoldDB" id="A0A1C0YZ12"/>
<dbReference type="Gene3D" id="1.10.1760.20">
    <property type="match status" value="1"/>
</dbReference>
<comment type="similarity">
    <text evidence="2 8">Belongs to the prokaryotic riboflavin transporter (P-RFT) (TC 2.A.87) family.</text>
</comment>
<dbReference type="Proteomes" id="UP000093482">
    <property type="component" value="Unassembled WGS sequence"/>
</dbReference>
<evidence type="ECO:0000256" key="5">
    <source>
        <dbReference type="ARBA" id="ARBA00022692"/>
    </source>
</evidence>
<dbReference type="EMBL" id="MATO01000016">
    <property type="protein sequence ID" value="OCS92434.1"/>
    <property type="molecule type" value="Genomic_DNA"/>
</dbReference>
<comment type="subcellular location">
    <subcellularLocation>
        <location evidence="1">Cell membrane</location>
        <topology evidence="1">Multi-pass membrane protein</topology>
    </subcellularLocation>
</comment>
<keyword evidence="11" id="KW-1185">Reference proteome</keyword>
<dbReference type="PANTHER" id="PTHR38438:SF1">
    <property type="entry name" value="RIBOFLAVIN TRANSPORTER RIBU"/>
    <property type="match status" value="1"/>
</dbReference>
<dbReference type="RefSeq" id="WP_066462668.1">
    <property type="nucleotide sequence ID" value="NZ_MATO01000016.1"/>
</dbReference>
<comment type="caution">
    <text evidence="10">The sequence shown here is derived from an EMBL/GenBank/DDBJ whole genome shotgun (WGS) entry which is preliminary data.</text>
</comment>
<evidence type="ECO:0000256" key="8">
    <source>
        <dbReference type="PIRNR" id="PIRNR037778"/>
    </source>
</evidence>
<gene>
    <name evidence="10" type="ORF">A6K76_07275</name>
</gene>
<keyword evidence="6 9" id="KW-1133">Transmembrane helix</keyword>
<feature type="transmembrane region" description="Helical" evidence="9">
    <location>
        <begin position="153"/>
        <end position="176"/>
    </location>
</feature>
<evidence type="ECO:0000313" key="11">
    <source>
        <dbReference type="Proteomes" id="UP000093482"/>
    </source>
</evidence>
<keyword evidence="5 9" id="KW-0812">Transmembrane</keyword>
<proteinExistence type="inferred from homology"/>
<keyword evidence="3 8" id="KW-0813">Transport</keyword>
<dbReference type="InterPro" id="IPR025720">
    <property type="entry name" value="RibU"/>
</dbReference>
<name>A0A1C0YZ12_9BACL</name>
<dbReference type="PIRSF" id="PIRSF037778">
    <property type="entry name" value="UCP037778_transp_RibU"/>
    <property type="match status" value="1"/>
</dbReference>
<comment type="function">
    <text evidence="8">Probably a riboflavin-binding protein that interacts with the energy-coupling factor (ECF) ABC-transporter complex.</text>
</comment>
<evidence type="ECO:0000256" key="4">
    <source>
        <dbReference type="ARBA" id="ARBA00022475"/>
    </source>
</evidence>
<feature type="transmembrane region" description="Helical" evidence="9">
    <location>
        <begin position="114"/>
        <end position="133"/>
    </location>
</feature>
<evidence type="ECO:0000256" key="2">
    <source>
        <dbReference type="ARBA" id="ARBA00005540"/>
    </source>
</evidence>
<keyword evidence="7 8" id="KW-0472">Membrane</keyword>
<dbReference type="Pfam" id="PF12822">
    <property type="entry name" value="ECF_trnsprt"/>
    <property type="match status" value="1"/>
</dbReference>
<dbReference type="OrthoDB" id="9809216at2"/>
<dbReference type="GO" id="GO:0032217">
    <property type="term" value="F:riboflavin transmembrane transporter activity"/>
    <property type="evidence" value="ECO:0007669"/>
    <property type="project" value="UniProtKB-UniRule"/>
</dbReference>
<protein>
    <recommendedName>
        <fullName evidence="8">Riboflavin transporter</fullName>
    </recommendedName>
</protein>
<feature type="transmembrane region" description="Helical" evidence="9">
    <location>
        <begin position="85"/>
        <end position="102"/>
    </location>
</feature>
<organism evidence="10 11">
    <name type="scientific">Caryophanon latum</name>
    <dbReference type="NCBI Taxonomy" id="33977"/>
    <lineage>
        <taxon>Bacteria</taxon>
        <taxon>Bacillati</taxon>
        <taxon>Bacillota</taxon>
        <taxon>Bacilli</taxon>
        <taxon>Bacillales</taxon>
        <taxon>Caryophanaceae</taxon>
        <taxon>Caryophanon</taxon>
    </lineage>
</organism>
<dbReference type="InterPro" id="IPR024529">
    <property type="entry name" value="ECF_trnsprt_substrate-spec"/>
</dbReference>
<evidence type="ECO:0000313" key="10">
    <source>
        <dbReference type="EMBL" id="OCS92434.1"/>
    </source>
</evidence>